<evidence type="ECO:0000313" key="2">
    <source>
        <dbReference type="Proteomes" id="UP001470230"/>
    </source>
</evidence>
<proteinExistence type="predicted"/>
<evidence type="ECO:0008006" key="3">
    <source>
        <dbReference type="Google" id="ProtNLM"/>
    </source>
</evidence>
<gene>
    <name evidence="1" type="ORF">M9Y10_016569</name>
</gene>
<dbReference type="EMBL" id="JAPFFF010000021">
    <property type="protein sequence ID" value="KAK8854020.1"/>
    <property type="molecule type" value="Genomic_DNA"/>
</dbReference>
<accession>A0ABR2HWK5</accession>
<name>A0ABR2HWK5_9EUKA</name>
<reference evidence="1 2" key="1">
    <citation type="submission" date="2024-04" db="EMBL/GenBank/DDBJ databases">
        <title>Tritrichomonas musculus Genome.</title>
        <authorList>
            <person name="Alves-Ferreira E."/>
            <person name="Grigg M."/>
            <person name="Lorenzi H."/>
            <person name="Galac M."/>
        </authorList>
    </citation>
    <scope>NUCLEOTIDE SEQUENCE [LARGE SCALE GENOMIC DNA]</scope>
    <source>
        <strain evidence="1 2">EAF2021</strain>
    </source>
</reference>
<dbReference type="Proteomes" id="UP001470230">
    <property type="component" value="Unassembled WGS sequence"/>
</dbReference>
<protein>
    <recommendedName>
        <fullName evidence="3">FPL domain-containing protein</fullName>
    </recommendedName>
</protein>
<keyword evidence="2" id="KW-1185">Reference proteome</keyword>
<sequence>MQESIIPYLHLLSSDNELTNEHAAKLIIIKSTINPQLILNATNDIFLFIRSITSVDNPKWGVVSSLILAITNAINLQPNSFMGNANPDPNLQYLVTFIQISQCITQRYFLSTEESCVAPFLLPFSQTLKKILSVRTVFPRDLLLSITDHCAVGFVPGASFIPFLVKMWGPIYQTFQSSPVEDFYRLSQPISSSNKEVVIFYLTLWCCSMPEMINYQEALNNLRNQNRKLLELIEKDEIPFRSPSVYLLDCIKSFTQERIKLIQIGRDNKNEWVRALTMYIQMTVNEKEEPIDIHSITSTKAKITSKVERLMEIPADIMVKKKTKRFYLYFIPDAKIFAWAPNTDMKQAQYLHLTEIASAKLDNLNQNLLNVVTFKGESYQFIFNSTIYSKLFSDALNSH</sequence>
<comment type="caution">
    <text evidence="1">The sequence shown here is derived from an EMBL/GenBank/DDBJ whole genome shotgun (WGS) entry which is preliminary data.</text>
</comment>
<evidence type="ECO:0000313" key="1">
    <source>
        <dbReference type="EMBL" id="KAK8854020.1"/>
    </source>
</evidence>
<organism evidence="1 2">
    <name type="scientific">Tritrichomonas musculus</name>
    <dbReference type="NCBI Taxonomy" id="1915356"/>
    <lineage>
        <taxon>Eukaryota</taxon>
        <taxon>Metamonada</taxon>
        <taxon>Parabasalia</taxon>
        <taxon>Tritrichomonadida</taxon>
        <taxon>Tritrichomonadidae</taxon>
        <taxon>Tritrichomonas</taxon>
    </lineage>
</organism>